<dbReference type="OrthoDB" id="3531232at2"/>
<proteinExistence type="predicted"/>
<evidence type="ECO:0000313" key="3">
    <source>
        <dbReference type="EMBL" id="CCW35868.1"/>
    </source>
</evidence>
<dbReference type="InterPro" id="IPR029058">
    <property type="entry name" value="AB_hydrolase_fold"/>
</dbReference>
<dbReference type="PANTHER" id="PTHR43798:SF33">
    <property type="entry name" value="HYDROLASE, PUTATIVE (AFU_ORTHOLOGUE AFUA_2G14860)-RELATED"/>
    <property type="match status" value="1"/>
</dbReference>
<keyword evidence="1" id="KW-0732">Signal</keyword>
<dbReference type="RefSeq" id="WP_016483392.1">
    <property type="nucleotide sequence ID" value="NC_021487.1"/>
</dbReference>
<dbReference type="PANTHER" id="PTHR43798">
    <property type="entry name" value="MONOACYLGLYCEROL LIPASE"/>
    <property type="match status" value="1"/>
</dbReference>
<dbReference type="STRING" id="454171.CP488_02029"/>
<name>S0EZK2_CHTCT</name>
<evidence type="ECO:0000256" key="1">
    <source>
        <dbReference type="SAM" id="SignalP"/>
    </source>
</evidence>
<organism evidence="3 4">
    <name type="scientific">Chthonomonas calidirosea (strain DSM 23976 / ICMP 18418 / T49)</name>
    <dbReference type="NCBI Taxonomy" id="1303518"/>
    <lineage>
        <taxon>Bacteria</taxon>
        <taxon>Bacillati</taxon>
        <taxon>Armatimonadota</taxon>
        <taxon>Chthonomonadia</taxon>
        <taxon>Chthonomonadales</taxon>
        <taxon>Chthonomonadaceae</taxon>
        <taxon>Chthonomonas</taxon>
    </lineage>
</organism>
<dbReference type="HOGENOM" id="CLU_1093180_0_0_0"/>
<evidence type="ECO:0000259" key="2">
    <source>
        <dbReference type="Pfam" id="PF00561"/>
    </source>
</evidence>
<protein>
    <submittedName>
        <fullName evidence="3">Lysophospholipase</fullName>
    </submittedName>
</protein>
<feature type="domain" description="AB hydrolase-1" evidence="2">
    <location>
        <begin position="69"/>
        <end position="171"/>
    </location>
</feature>
<dbReference type="eggNOG" id="COG1073">
    <property type="taxonomic scope" value="Bacteria"/>
</dbReference>
<dbReference type="InterPro" id="IPR000073">
    <property type="entry name" value="AB_hydrolase_1"/>
</dbReference>
<keyword evidence="4" id="KW-1185">Reference proteome</keyword>
<dbReference type="GO" id="GO:0016020">
    <property type="term" value="C:membrane"/>
    <property type="evidence" value="ECO:0007669"/>
    <property type="project" value="TreeGrafter"/>
</dbReference>
<evidence type="ECO:0000313" key="4">
    <source>
        <dbReference type="Proteomes" id="UP000014227"/>
    </source>
</evidence>
<sequence length="260" mass="26592">MRHSFQLLTLALLTIAATNGCAAHSGQTTKAPFAPPPAADSAQTVTLHTTDGWTIVGDLYVPKGPSLGAVILLHQRGGQASDWDALSKALQKAGYVALAIDQRGAGRSTQGPGPTGADAPWDTSGDIAAAIAFLKGKGPIGLAGASYGANNALIYAAAHPQQVKALVLLSPGANYHGLDALTPAKRCLTPTLILHDRGDAIADDGPQQINALLPGTSHLLKVLPGSEHGTALLDEDGTIGTILAFYKEHLASANGARGKR</sequence>
<dbReference type="Gene3D" id="3.40.50.1820">
    <property type="entry name" value="alpha/beta hydrolase"/>
    <property type="match status" value="1"/>
</dbReference>
<dbReference type="Pfam" id="PF00561">
    <property type="entry name" value="Abhydrolase_1"/>
    <property type="match status" value="1"/>
</dbReference>
<dbReference type="SUPFAM" id="SSF53474">
    <property type="entry name" value="alpha/beta-Hydrolases"/>
    <property type="match status" value="1"/>
</dbReference>
<accession>S0EZK2</accession>
<dbReference type="AlphaFoldDB" id="S0EZK2"/>
<dbReference type="EMBL" id="HF951689">
    <property type="protein sequence ID" value="CCW35868.1"/>
    <property type="molecule type" value="Genomic_DNA"/>
</dbReference>
<feature type="chain" id="PRO_5004485922" evidence="1">
    <location>
        <begin position="23"/>
        <end position="260"/>
    </location>
</feature>
<dbReference type="PATRIC" id="fig|1303518.3.peg.2128"/>
<dbReference type="InterPro" id="IPR050266">
    <property type="entry name" value="AB_hydrolase_sf"/>
</dbReference>
<dbReference type="InParanoid" id="S0EZK2"/>
<reference evidence="4" key="1">
    <citation type="submission" date="2013-03" db="EMBL/GenBank/DDBJ databases">
        <title>Genome sequence of Chthonomonas calidirosea, the first sequenced genome from the Armatimonadetes phylum (formally candidate division OP10).</title>
        <authorList>
            <person name="Lee K.C.Y."/>
            <person name="Morgan X.C."/>
            <person name="Dunfield P.F."/>
            <person name="Tamas I."/>
            <person name="Houghton K.M."/>
            <person name="Vyssotski M."/>
            <person name="Ryan J.L.J."/>
            <person name="Lagutin K."/>
            <person name="McDonald I.R."/>
            <person name="Stott M.B."/>
        </authorList>
    </citation>
    <scope>NUCLEOTIDE SEQUENCE [LARGE SCALE GENOMIC DNA]</scope>
    <source>
        <strain evidence="4">DSM 23976 / ICMP 18418 / T49</strain>
    </source>
</reference>
<dbReference type="KEGG" id="ccz:CCALI_02061"/>
<dbReference type="Proteomes" id="UP000014227">
    <property type="component" value="Chromosome I"/>
</dbReference>
<gene>
    <name evidence="3" type="ORF">CCALI_02061</name>
</gene>
<feature type="signal peptide" evidence="1">
    <location>
        <begin position="1"/>
        <end position="22"/>
    </location>
</feature>